<accession>A0A1C5K0F4</accession>
<evidence type="ECO:0000256" key="1">
    <source>
        <dbReference type="ARBA" id="ARBA00022598"/>
    </source>
</evidence>
<organism evidence="6 7">
    <name type="scientific">Micromonospora coxensis</name>
    <dbReference type="NCBI Taxonomy" id="356852"/>
    <lineage>
        <taxon>Bacteria</taxon>
        <taxon>Bacillati</taxon>
        <taxon>Actinomycetota</taxon>
        <taxon>Actinomycetes</taxon>
        <taxon>Micromonosporales</taxon>
        <taxon>Micromonosporaceae</taxon>
        <taxon>Micromonospora</taxon>
    </lineage>
</organism>
<dbReference type="InterPro" id="IPR005479">
    <property type="entry name" value="CPAse_ATP-bd"/>
</dbReference>
<dbReference type="PANTHER" id="PTHR43055:SF1">
    <property type="entry name" value="FORMATE-DEPENDENT PHOSPHORIBOSYLGLYCINAMIDE FORMYLTRANSFERASE"/>
    <property type="match status" value="1"/>
</dbReference>
<proteinExistence type="predicted"/>
<evidence type="ECO:0000259" key="5">
    <source>
        <dbReference type="PROSITE" id="PS50975"/>
    </source>
</evidence>
<evidence type="ECO:0000313" key="6">
    <source>
        <dbReference type="EMBL" id="SCG76304.1"/>
    </source>
</evidence>
<dbReference type="Pfam" id="PF02786">
    <property type="entry name" value="CPSase_L_D2"/>
    <property type="match status" value="1"/>
</dbReference>
<evidence type="ECO:0000256" key="3">
    <source>
        <dbReference type="ARBA" id="ARBA00022840"/>
    </source>
</evidence>
<dbReference type="InterPro" id="IPR011761">
    <property type="entry name" value="ATP-grasp"/>
</dbReference>
<dbReference type="GO" id="GO:0016874">
    <property type="term" value="F:ligase activity"/>
    <property type="evidence" value="ECO:0007669"/>
    <property type="project" value="UniProtKB-KW"/>
</dbReference>
<dbReference type="PANTHER" id="PTHR43055">
    <property type="entry name" value="FORMATE-DEPENDENT PHOSPHORIBOSYLGLYCINAMIDE FORMYLTRANSFERASE"/>
    <property type="match status" value="1"/>
</dbReference>
<dbReference type="RefSeq" id="WP_088978936.1">
    <property type="nucleotide sequence ID" value="NZ_LT607753.1"/>
</dbReference>
<dbReference type="PROSITE" id="PS50975">
    <property type="entry name" value="ATP_GRASP"/>
    <property type="match status" value="1"/>
</dbReference>
<keyword evidence="1" id="KW-0436">Ligase</keyword>
<dbReference type="GO" id="GO:0005524">
    <property type="term" value="F:ATP binding"/>
    <property type="evidence" value="ECO:0007669"/>
    <property type="project" value="UniProtKB-UniRule"/>
</dbReference>
<feature type="domain" description="ATP-grasp" evidence="5">
    <location>
        <begin position="170"/>
        <end position="376"/>
    </location>
</feature>
<sequence length="453" mass="48424">MTMTEDFRATLRTALTGRPDTPLVLLGNFEVEDEWARTERGLPRLTVGGSGRAVVNRMDEFALLLAAEGDRVVLKAAPDPDHLAQLAELGLTLPHILVPRAQDPQRTVGADALADDALVAMLGTLGRAGFRLAPHGVSAVEEELSGRAGLPLAAPSAAICKAVNSKVYSRRLATDLALRQPPGRTCVTLDELADALAWAARVIDAGGRVVVKDAFGVSGKGITVVDAGRRLDQVRRMVHSRAARSGRTDVALVVEEWVAKRTDLNYHFVVGRDGTVSVDFVKEALTDDGVHQGHRFPARLSATQVAELVAAAEAIGGRLARDGYFGVVGVDAMVDPDDGLYPIVEINARNNMSTYQIVVQERLVPPGAEVLARHYPLRTPGPLPFAALRRLLDGVLLTPGHRTGLVVTAFATVNAAPPDGRLYALLVADTTARLTALDAEVTRRLTTVTEETR</sequence>
<dbReference type="Gene3D" id="3.30.470.20">
    <property type="entry name" value="ATP-grasp fold, B domain"/>
    <property type="match status" value="1"/>
</dbReference>
<dbReference type="EMBL" id="LT607753">
    <property type="protein sequence ID" value="SCG76304.1"/>
    <property type="molecule type" value="Genomic_DNA"/>
</dbReference>
<reference evidence="7" key="1">
    <citation type="submission" date="2016-06" db="EMBL/GenBank/DDBJ databases">
        <authorList>
            <person name="Varghese N."/>
            <person name="Submissions Spin"/>
        </authorList>
    </citation>
    <scope>NUCLEOTIDE SEQUENCE [LARGE SCALE GENOMIC DNA]</scope>
    <source>
        <strain evidence="7">DSM 45161</strain>
    </source>
</reference>
<dbReference type="GO" id="GO:0005829">
    <property type="term" value="C:cytosol"/>
    <property type="evidence" value="ECO:0007669"/>
    <property type="project" value="TreeGrafter"/>
</dbReference>
<name>A0A1C5K0F4_9ACTN</name>
<dbReference type="SUPFAM" id="SSF56059">
    <property type="entry name" value="Glutathione synthetase ATP-binding domain-like"/>
    <property type="match status" value="1"/>
</dbReference>
<dbReference type="InterPro" id="IPR040754">
    <property type="entry name" value="PreAtp-grasp"/>
</dbReference>
<dbReference type="Proteomes" id="UP000198215">
    <property type="component" value="Chromosome I"/>
</dbReference>
<evidence type="ECO:0000256" key="4">
    <source>
        <dbReference type="PROSITE-ProRule" id="PRU00409"/>
    </source>
</evidence>
<keyword evidence="7" id="KW-1185">Reference proteome</keyword>
<keyword evidence="2 4" id="KW-0547">Nucleotide-binding</keyword>
<protein>
    <submittedName>
        <fullName evidence="6">ATP-grasp domain-containing protein</fullName>
    </submittedName>
</protein>
<dbReference type="AlphaFoldDB" id="A0A1C5K0F4"/>
<evidence type="ECO:0000313" key="7">
    <source>
        <dbReference type="Proteomes" id="UP000198215"/>
    </source>
</evidence>
<dbReference type="Pfam" id="PF18604">
    <property type="entry name" value="PreAtp-grasp"/>
    <property type="match status" value="1"/>
</dbReference>
<dbReference type="OrthoDB" id="20966at2"/>
<dbReference type="GO" id="GO:0046872">
    <property type="term" value="F:metal ion binding"/>
    <property type="evidence" value="ECO:0007669"/>
    <property type="project" value="InterPro"/>
</dbReference>
<keyword evidence="3 4" id="KW-0067">ATP-binding</keyword>
<gene>
    <name evidence="6" type="ORF">GA0070614_5890</name>
</gene>
<evidence type="ECO:0000256" key="2">
    <source>
        <dbReference type="ARBA" id="ARBA00022741"/>
    </source>
</evidence>